<accession>A0ABT5E132</accession>
<feature type="region of interest" description="Disordered" evidence="1">
    <location>
        <begin position="24"/>
        <end position="79"/>
    </location>
</feature>
<dbReference type="RefSeq" id="WP_272087631.1">
    <property type="nucleotide sequence ID" value="NZ_JAQNDL010000002.1"/>
</dbReference>
<name>A0ABT5E132_9BACT</name>
<evidence type="ECO:0000256" key="1">
    <source>
        <dbReference type="SAM" id="MobiDB-lite"/>
    </source>
</evidence>
<sequence length="490" mass="49997">MFRDELIAFSCVLALAACGPIAGDSTGSSSTDASAGSTTTGEPTSTGVQPTTGEATSTTGEPTTLTSTTEASTTTGEPGLCDVVQGDHAAACREPDCAITVDLEIRCQDGGLGVPGMGVAAAPDATWLVTASWNEALLFRADADGAESIGGVIDAYPGKQFQMTLGPDGAPHIVVDATAIPNYTDGLRHLGLVGGSWTDTLVTDGEQYVPAFDVKVDSAGRPHVFFDGPKNADYAAAVREGETWTTHDIASAGSWARFVLGPDDQEIALGVADDHLHALVDGEAVPLGSSLPLTVRYQAASAPVGPTIAAALQLGDALEVAWGPNGGAAGIAGTAPVGNPCGSIDADGPDATCPGPCQDDSVGMQPEAFSFARTADGVGWLAWVVTHRDVASHYELGQIEGDYFCVGQVDSDATTGVLHLARVPLGAGAPTEVLVLPVADVVPSGPPQGGPRLSAVTLEAFDRDLALALRLRDDVDSYIRVIRLDTLALP</sequence>
<evidence type="ECO:0000313" key="2">
    <source>
        <dbReference type="EMBL" id="MDC0719120.1"/>
    </source>
</evidence>
<protein>
    <submittedName>
        <fullName evidence="2">Uncharacterized protein</fullName>
    </submittedName>
</protein>
<organism evidence="2 3">
    <name type="scientific">Nannocystis bainbridge</name>
    <dbReference type="NCBI Taxonomy" id="2995303"/>
    <lineage>
        <taxon>Bacteria</taxon>
        <taxon>Pseudomonadati</taxon>
        <taxon>Myxococcota</taxon>
        <taxon>Polyangia</taxon>
        <taxon>Nannocystales</taxon>
        <taxon>Nannocystaceae</taxon>
        <taxon>Nannocystis</taxon>
    </lineage>
</organism>
<comment type="caution">
    <text evidence="2">The sequence shown here is derived from an EMBL/GenBank/DDBJ whole genome shotgun (WGS) entry which is preliminary data.</text>
</comment>
<reference evidence="2 3" key="1">
    <citation type="submission" date="2022-11" db="EMBL/GenBank/DDBJ databases">
        <title>Minimal conservation of predation-associated metabolite biosynthetic gene clusters underscores biosynthetic potential of Myxococcota including descriptions for ten novel species: Archangium lansinium sp. nov., Myxococcus landrumus sp. nov., Nannocystis bai.</title>
        <authorList>
            <person name="Ahearne A."/>
            <person name="Stevens C."/>
            <person name="Dowd S."/>
        </authorList>
    </citation>
    <scope>NUCLEOTIDE SEQUENCE [LARGE SCALE GENOMIC DNA]</scope>
    <source>
        <strain evidence="2 3">BB15-2</strain>
    </source>
</reference>
<keyword evidence="3" id="KW-1185">Reference proteome</keyword>
<dbReference type="PROSITE" id="PS51257">
    <property type="entry name" value="PROKAR_LIPOPROTEIN"/>
    <property type="match status" value="1"/>
</dbReference>
<dbReference type="EMBL" id="JAQNDL010000002">
    <property type="protein sequence ID" value="MDC0719120.1"/>
    <property type="molecule type" value="Genomic_DNA"/>
</dbReference>
<dbReference type="Proteomes" id="UP001221686">
    <property type="component" value="Unassembled WGS sequence"/>
</dbReference>
<proteinExistence type="predicted"/>
<gene>
    <name evidence="2" type="ORF">POL25_19600</name>
</gene>
<evidence type="ECO:0000313" key="3">
    <source>
        <dbReference type="Proteomes" id="UP001221686"/>
    </source>
</evidence>